<accession>A0A2G5VH50</accession>
<dbReference type="Pfam" id="PF00743">
    <property type="entry name" value="FMO-like"/>
    <property type="match status" value="2"/>
</dbReference>
<dbReference type="InterPro" id="IPR000960">
    <property type="entry name" value="Flavin_mOase"/>
</dbReference>
<dbReference type="PRINTS" id="PR00370">
    <property type="entry name" value="FMOXYGENASE"/>
</dbReference>
<dbReference type="InterPro" id="IPR050346">
    <property type="entry name" value="FMO-like"/>
</dbReference>
<dbReference type="PANTHER" id="PTHR23023">
    <property type="entry name" value="DIMETHYLANILINE MONOOXYGENASE"/>
    <property type="match status" value="1"/>
</dbReference>
<dbReference type="Proteomes" id="UP000230233">
    <property type="component" value="Chromosome I"/>
</dbReference>
<name>A0A2G5VH50_9PELO</name>
<comment type="similarity">
    <text evidence="1 6">Belongs to the FMO family.</text>
</comment>
<comment type="caution">
    <text evidence="7">The sequence shown here is derived from an EMBL/GenBank/DDBJ whole genome shotgun (WGS) entry which is preliminary data.</text>
</comment>
<reference evidence="8" key="1">
    <citation type="submission" date="2017-10" db="EMBL/GenBank/DDBJ databases">
        <title>Rapid genome shrinkage in a self-fertile nematode reveals novel sperm competition proteins.</title>
        <authorList>
            <person name="Yin D."/>
            <person name="Schwarz E.M."/>
            <person name="Thomas C.G."/>
            <person name="Felde R.L."/>
            <person name="Korf I.F."/>
            <person name="Cutter A.D."/>
            <person name="Schartner C.M."/>
            <person name="Ralston E.J."/>
            <person name="Meyer B.J."/>
            <person name="Haag E.S."/>
        </authorList>
    </citation>
    <scope>NUCLEOTIDE SEQUENCE [LARGE SCALE GENOMIC DNA]</scope>
    <source>
        <strain evidence="8">JU1422</strain>
    </source>
</reference>
<dbReference type="SUPFAM" id="SSF51905">
    <property type="entry name" value="FAD/NAD(P)-binding domain"/>
    <property type="match status" value="3"/>
</dbReference>
<evidence type="ECO:0000256" key="3">
    <source>
        <dbReference type="ARBA" id="ARBA00022827"/>
    </source>
</evidence>
<comment type="cofactor">
    <cofactor evidence="6">
        <name>FAD</name>
        <dbReference type="ChEBI" id="CHEBI:57692"/>
    </cofactor>
</comment>
<dbReference type="STRING" id="1611254.A0A2G5VH50"/>
<keyword evidence="5 6" id="KW-0560">Oxidoreductase</keyword>
<evidence type="ECO:0000313" key="7">
    <source>
        <dbReference type="EMBL" id="PIC51094.1"/>
    </source>
</evidence>
<dbReference type="PIRSF" id="PIRSF000332">
    <property type="entry name" value="FMO"/>
    <property type="match status" value="1"/>
</dbReference>
<evidence type="ECO:0000256" key="5">
    <source>
        <dbReference type="ARBA" id="ARBA00023002"/>
    </source>
</evidence>
<evidence type="ECO:0000256" key="2">
    <source>
        <dbReference type="ARBA" id="ARBA00022630"/>
    </source>
</evidence>
<dbReference type="AlphaFoldDB" id="A0A2G5VH50"/>
<proteinExistence type="inferred from homology"/>
<evidence type="ECO:0000256" key="1">
    <source>
        <dbReference type="ARBA" id="ARBA00009183"/>
    </source>
</evidence>
<keyword evidence="2 6" id="KW-0285">Flavoprotein</keyword>
<dbReference type="GO" id="GO:0050661">
    <property type="term" value="F:NADP binding"/>
    <property type="evidence" value="ECO:0007669"/>
    <property type="project" value="InterPro"/>
</dbReference>
<keyword evidence="3 6" id="KW-0274">FAD</keyword>
<keyword evidence="6" id="KW-0503">Monooxygenase</keyword>
<sequence>MPSKICIIGAGAAGLVTAKHAIKDGHQVEIFEQTDKIGGTWVYSEETGCHSSMYKTMKTNLPKQCLEFENVPYTDGLPSFLPHENVLEYLENYSKELSIFFNTKVTNVTREEEQWKVTTSTNSAEFESINYYDVVFVCNGHFFEPFNPFENSGFVGEMLHSHDYRRAEHFEGKKVVIVGAGPSGIDITLQVAMTARHVTLIGTHAVFPVVLPGTVRQIPTHVKNVYSEGVITDEGENITADVIIVCTGYKYKVFLDTGTAKKLSYFQFPFMDPSLIQLKHNSQIVSPLYQHICHVDYPMTLFFIGLLHLAVTFPLFEVQAKYALSLVSRKGKLPSDIQNFEENRMKTAKSPRDFHVLVEEQWDYMKELAEMGGFEKLDRMEAIRKLFVYVVEEQKRNPIGYKMQNFEWNDEDMEFRKIDSNCAVTLDK</sequence>
<dbReference type="InterPro" id="IPR020946">
    <property type="entry name" value="Flavin_mOase-like"/>
</dbReference>
<protein>
    <recommendedName>
        <fullName evidence="6">Flavin-containing monooxygenase</fullName>
        <ecNumber evidence="6">1.-.-.-</ecNumber>
    </recommendedName>
</protein>
<dbReference type="GO" id="GO:0050660">
    <property type="term" value="F:flavin adenine dinucleotide binding"/>
    <property type="evidence" value="ECO:0007669"/>
    <property type="project" value="InterPro"/>
</dbReference>
<evidence type="ECO:0000256" key="4">
    <source>
        <dbReference type="ARBA" id="ARBA00022857"/>
    </source>
</evidence>
<keyword evidence="8" id="KW-1185">Reference proteome</keyword>
<keyword evidence="4" id="KW-0521">NADP</keyword>
<dbReference type="GO" id="GO:0004499">
    <property type="term" value="F:N,N-dimethylaniline monooxygenase activity"/>
    <property type="evidence" value="ECO:0007669"/>
    <property type="project" value="InterPro"/>
</dbReference>
<dbReference type="EMBL" id="PDUG01000001">
    <property type="protein sequence ID" value="PIC51094.1"/>
    <property type="molecule type" value="Genomic_DNA"/>
</dbReference>
<dbReference type="OrthoDB" id="66881at2759"/>
<dbReference type="InterPro" id="IPR036188">
    <property type="entry name" value="FAD/NAD-bd_sf"/>
</dbReference>
<evidence type="ECO:0000256" key="6">
    <source>
        <dbReference type="RuleBase" id="RU361177"/>
    </source>
</evidence>
<organism evidence="7 8">
    <name type="scientific">Caenorhabditis nigoni</name>
    <dbReference type="NCBI Taxonomy" id="1611254"/>
    <lineage>
        <taxon>Eukaryota</taxon>
        <taxon>Metazoa</taxon>
        <taxon>Ecdysozoa</taxon>
        <taxon>Nematoda</taxon>
        <taxon>Chromadorea</taxon>
        <taxon>Rhabditida</taxon>
        <taxon>Rhabditina</taxon>
        <taxon>Rhabditomorpha</taxon>
        <taxon>Rhabditoidea</taxon>
        <taxon>Rhabditidae</taxon>
        <taxon>Peloderinae</taxon>
        <taxon>Caenorhabditis</taxon>
    </lineage>
</organism>
<gene>
    <name evidence="7" type="primary">Cnig_chr_I.g1745</name>
    <name evidence="7" type="ORF">B9Z55_001745</name>
</gene>
<dbReference type="EC" id="1.-.-.-" evidence="6"/>
<evidence type="ECO:0000313" key="8">
    <source>
        <dbReference type="Proteomes" id="UP000230233"/>
    </source>
</evidence>
<dbReference type="Gene3D" id="3.50.50.60">
    <property type="entry name" value="FAD/NAD(P)-binding domain"/>
    <property type="match status" value="2"/>
</dbReference>